<accession>A0A2I1IIN6</accession>
<protein>
    <submittedName>
        <fullName evidence="1">Type I-E CRISPR-associated protein Cse2/CasB</fullName>
    </submittedName>
</protein>
<dbReference type="EMBL" id="PKGO01000002">
    <property type="protein sequence ID" value="PKY70997.1"/>
    <property type="molecule type" value="Genomic_DNA"/>
</dbReference>
<name>A0A2I1IIN6_9MICO</name>
<dbReference type="Gene3D" id="1.10.520.40">
    <property type="entry name" value="CRISPR-associated protein Cse2"/>
    <property type="match status" value="1"/>
</dbReference>
<evidence type="ECO:0000313" key="1">
    <source>
        <dbReference type="EMBL" id="PKY70997.1"/>
    </source>
</evidence>
<dbReference type="InterPro" id="IPR038287">
    <property type="entry name" value="Cse2_sf"/>
</dbReference>
<dbReference type="CDD" id="cd09731">
    <property type="entry name" value="Cse2_I-E"/>
    <property type="match status" value="1"/>
</dbReference>
<evidence type="ECO:0000313" key="2">
    <source>
        <dbReference type="Proteomes" id="UP000242755"/>
    </source>
</evidence>
<dbReference type="AlphaFoldDB" id="A0A2I1IIN6"/>
<dbReference type="NCBIfam" id="TIGR02548">
    <property type="entry name" value="casB_cse2"/>
    <property type="match status" value="1"/>
</dbReference>
<dbReference type="Proteomes" id="UP000242755">
    <property type="component" value="Unassembled WGS sequence"/>
</dbReference>
<organism evidence="1 2">
    <name type="scientific">Brevibacterium ravenspurgense</name>
    <dbReference type="NCBI Taxonomy" id="479117"/>
    <lineage>
        <taxon>Bacteria</taxon>
        <taxon>Bacillati</taxon>
        <taxon>Actinomycetota</taxon>
        <taxon>Actinomycetes</taxon>
        <taxon>Micrococcales</taxon>
        <taxon>Brevibacteriaceae</taxon>
        <taxon>Brevibacterium</taxon>
    </lineage>
</organism>
<dbReference type="STRING" id="1176165.GCA_001584405_00157"/>
<gene>
    <name evidence="1" type="primary">casB</name>
    <name evidence="1" type="ORF">CYJ40_02780</name>
</gene>
<reference evidence="1 2" key="1">
    <citation type="submission" date="2017-12" db="EMBL/GenBank/DDBJ databases">
        <title>Phylogenetic diversity of female urinary microbiome.</title>
        <authorList>
            <person name="Thomas-White K."/>
            <person name="Wolfe A.J."/>
        </authorList>
    </citation>
    <scope>NUCLEOTIDE SEQUENCE [LARGE SCALE GENOMIC DNA]</scope>
    <source>
        <strain evidence="1 2">UMB0426</strain>
    </source>
</reference>
<proteinExistence type="predicted"/>
<sequence length="201" mass="22041">MTAEAAETEQVTVSSSVGRYIHSLQQQFLNEVPAARGSLAELRRAVDEEPGVNPRVWAMVLESLPEYAQGRTDAASRGEWAAFTALTLYAVHQRGNSVPMHTRDVPFAQVVGSVVRDGSASLKGRYDAIITATSFAGQRHHLRSLIGLLSSKNTPQLSTAFDYGEFASDILQLQNPAKRTSVQRRWGRGFYCGYSPKPSNN</sequence>
<dbReference type="InterPro" id="IPR013382">
    <property type="entry name" value="CRISPR-assoc_prot_Cse2"/>
</dbReference>
<dbReference type="RefSeq" id="WP_101671972.1">
    <property type="nucleotide sequence ID" value="NZ_PKGO01000002.1"/>
</dbReference>
<dbReference type="Pfam" id="PF09485">
    <property type="entry name" value="CRISPR_Cse2"/>
    <property type="match status" value="1"/>
</dbReference>
<comment type="caution">
    <text evidence="1">The sequence shown here is derived from an EMBL/GenBank/DDBJ whole genome shotgun (WGS) entry which is preliminary data.</text>
</comment>